<evidence type="ECO:0000256" key="4">
    <source>
        <dbReference type="ARBA" id="ARBA00022723"/>
    </source>
</evidence>
<dbReference type="SUPFAM" id="SSF48576">
    <property type="entry name" value="Terpenoid synthases"/>
    <property type="match status" value="1"/>
</dbReference>
<comment type="similarity">
    <text evidence="2 6">Belongs to the FPP/GGPP synthase family.</text>
</comment>
<dbReference type="InterPro" id="IPR008949">
    <property type="entry name" value="Isoprenoid_synthase_dom_sf"/>
</dbReference>
<evidence type="ECO:0000256" key="6">
    <source>
        <dbReference type="RuleBase" id="RU004466"/>
    </source>
</evidence>
<proteinExistence type="inferred from homology"/>
<evidence type="ECO:0000256" key="1">
    <source>
        <dbReference type="ARBA" id="ARBA00001946"/>
    </source>
</evidence>
<comment type="caution">
    <text evidence="7">The sequence shown here is derived from an EMBL/GenBank/DDBJ whole genome shotgun (WGS) entry which is preliminary data.</text>
</comment>
<evidence type="ECO:0000256" key="2">
    <source>
        <dbReference type="ARBA" id="ARBA00006706"/>
    </source>
</evidence>
<dbReference type="Gene3D" id="1.10.600.10">
    <property type="entry name" value="Farnesyl Diphosphate Synthase"/>
    <property type="match status" value="1"/>
</dbReference>
<dbReference type="RefSeq" id="WP_243117310.1">
    <property type="nucleotide sequence ID" value="NZ_DAIPCY010000071.1"/>
</dbReference>
<name>A0A4R3KFT2_9FIRM</name>
<dbReference type="SFLD" id="SFLDS00005">
    <property type="entry name" value="Isoprenoid_Synthase_Type_I"/>
    <property type="match status" value="1"/>
</dbReference>
<keyword evidence="4" id="KW-0479">Metal-binding</keyword>
<keyword evidence="3 6" id="KW-0808">Transferase</keyword>
<dbReference type="GO" id="GO:0004659">
    <property type="term" value="F:prenyltransferase activity"/>
    <property type="evidence" value="ECO:0007669"/>
    <property type="project" value="InterPro"/>
</dbReference>
<gene>
    <name evidence="7" type="ORF">EDD59_1029</name>
</gene>
<dbReference type="EMBL" id="SLZZ01000002">
    <property type="protein sequence ID" value="TCS82148.1"/>
    <property type="molecule type" value="Genomic_DNA"/>
</dbReference>
<evidence type="ECO:0000313" key="7">
    <source>
        <dbReference type="EMBL" id="TCS82148.1"/>
    </source>
</evidence>
<dbReference type="AlphaFoldDB" id="A0A4R3KFT2"/>
<dbReference type="PANTHER" id="PTHR12001:SF69">
    <property type="entry name" value="ALL TRANS-POLYPRENYL-DIPHOSPHATE SYNTHASE PDSS1"/>
    <property type="match status" value="1"/>
</dbReference>
<accession>A0A4R3KFT2</accession>
<dbReference type="Proteomes" id="UP000295726">
    <property type="component" value="Unassembled WGS sequence"/>
</dbReference>
<reference evidence="7 8" key="1">
    <citation type="submission" date="2019-03" db="EMBL/GenBank/DDBJ databases">
        <title>Genomic Encyclopedia of Type Strains, Phase IV (KMG-IV): sequencing the most valuable type-strain genomes for metagenomic binning, comparative biology and taxonomic classification.</title>
        <authorList>
            <person name="Goeker M."/>
        </authorList>
    </citation>
    <scope>NUCLEOTIDE SEQUENCE [LARGE SCALE GENOMIC DNA]</scope>
    <source>
        <strain evidence="7 8">DSM 29489</strain>
    </source>
</reference>
<dbReference type="GO" id="GO:0008299">
    <property type="term" value="P:isoprenoid biosynthetic process"/>
    <property type="evidence" value="ECO:0007669"/>
    <property type="project" value="InterPro"/>
</dbReference>
<organism evidence="7 8">
    <name type="scientific">Muricomes intestini</name>
    <dbReference type="NCBI Taxonomy" id="1796634"/>
    <lineage>
        <taxon>Bacteria</taxon>
        <taxon>Bacillati</taxon>
        <taxon>Bacillota</taxon>
        <taxon>Clostridia</taxon>
        <taxon>Lachnospirales</taxon>
        <taxon>Lachnospiraceae</taxon>
        <taxon>Muricomes</taxon>
    </lineage>
</organism>
<keyword evidence="5" id="KW-0460">Magnesium</keyword>
<dbReference type="InterPro" id="IPR033749">
    <property type="entry name" value="Polyprenyl_synt_CS"/>
</dbReference>
<sequence length="321" mass="35970">MEKLAYEESYELVKEEIQKALTNSPRIINEYLTHLSAAQGKMIRAVSVLTCAQDEEGKINPSAVHAAAAIEIIHLASLVHDDVIDDADLRRGKETLQKKYGKRTAVICGDYLLSLALKMTAAIPNRKDYEDYEDMNLPNYISRLCLGELLQHINNDNLNLTVFEYIKIISGKTAALFEASFLAGAIMGGYPAEEIKKYRKIGNYAGLIFQMQDDCLDFDETVEQAKKPVQSDYEQGVITLPVIYALGQLPDFKKKAAEGCIGRADINRAVEKSGGLNFTKQMIGRYYKKAERCISRLDTTEEKRRKITAIVKKATGMKVEL</sequence>
<protein>
    <submittedName>
        <fullName evidence="7">Heptaprenyl diphosphate synthase</fullName>
    </submittedName>
</protein>
<evidence type="ECO:0000313" key="8">
    <source>
        <dbReference type="Proteomes" id="UP000295726"/>
    </source>
</evidence>
<dbReference type="GO" id="GO:0046872">
    <property type="term" value="F:metal ion binding"/>
    <property type="evidence" value="ECO:0007669"/>
    <property type="project" value="UniProtKB-KW"/>
</dbReference>
<dbReference type="PROSITE" id="PS00723">
    <property type="entry name" value="POLYPRENYL_SYNTHASE_1"/>
    <property type="match status" value="1"/>
</dbReference>
<dbReference type="CDD" id="cd00685">
    <property type="entry name" value="Trans_IPPS_HT"/>
    <property type="match status" value="1"/>
</dbReference>
<dbReference type="InterPro" id="IPR000092">
    <property type="entry name" value="Polyprenyl_synt"/>
</dbReference>
<keyword evidence="8" id="KW-1185">Reference proteome</keyword>
<comment type="cofactor">
    <cofactor evidence="1">
        <name>Mg(2+)</name>
        <dbReference type="ChEBI" id="CHEBI:18420"/>
    </cofactor>
</comment>
<evidence type="ECO:0000256" key="3">
    <source>
        <dbReference type="ARBA" id="ARBA00022679"/>
    </source>
</evidence>
<evidence type="ECO:0000256" key="5">
    <source>
        <dbReference type="ARBA" id="ARBA00022842"/>
    </source>
</evidence>
<dbReference type="Pfam" id="PF00348">
    <property type="entry name" value="polyprenyl_synt"/>
    <property type="match status" value="1"/>
</dbReference>
<dbReference type="PANTHER" id="PTHR12001">
    <property type="entry name" value="GERANYLGERANYL PYROPHOSPHATE SYNTHASE"/>
    <property type="match status" value="1"/>
</dbReference>